<dbReference type="Pfam" id="PF13517">
    <property type="entry name" value="FG-GAP_3"/>
    <property type="match status" value="4"/>
</dbReference>
<keyword evidence="2" id="KW-0472">Membrane</keyword>
<dbReference type="SUPFAM" id="SSF69318">
    <property type="entry name" value="Integrin alpha N-terminal domain"/>
    <property type="match status" value="2"/>
</dbReference>
<feature type="domain" description="ASPIC/UnbV" evidence="3">
    <location>
        <begin position="536"/>
        <end position="607"/>
    </location>
</feature>
<dbReference type="SUPFAM" id="SSF49265">
    <property type="entry name" value="Fibronectin type III"/>
    <property type="match status" value="1"/>
</dbReference>
<evidence type="ECO:0000256" key="1">
    <source>
        <dbReference type="ARBA" id="ARBA00022729"/>
    </source>
</evidence>
<dbReference type="PANTHER" id="PTHR16026:SF0">
    <property type="entry name" value="CARTILAGE ACIDIC PROTEIN 1"/>
    <property type="match status" value="1"/>
</dbReference>
<dbReference type="InterPro" id="IPR011519">
    <property type="entry name" value="UnbV_ASPIC"/>
</dbReference>
<dbReference type="InterPro" id="IPR013783">
    <property type="entry name" value="Ig-like_fold"/>
</dbReference>
<dbReference type="InterPro" id="IPR028994">
    <property type="entry name" value="Integrin_alpha_N"/>
</dbReference>
<organism evidence="4">
    <name type="scientific">marine metagenome</name>
    <dbReference type="NCBI Taxonomy" id="408172"/>
    <lineage>
        <taxon>unclassified sequences</taxon>
        <taxon>metagenomes</taxon>
        <taxon>ecological metagenomes</taxon>
    </lineage>
</organism>
<keyword evidence="2" id="KW-1133">Transmembrane helix</keyword>
<dbReference type="Pfam" id="PF07593">
    <property type="entry name" value="UnbV_ASPIC"/>
    <property type="match status" value="1"/>
</dbReference>
<proteinExistence type="predicted"/>
<gene>
    <name evidence="4" type="ORF">METZ01_LOCUS124652</name>
</gene>
<feature type="transmembrane region" description="Helical" evidence="2">
    <location>
        <begin position="18"/>
        <end position="37"/>
    </location>
</feature>
<keyword evidence="1" id="KW-0732">Signal</keyword>
<dbReference type="AlphaFoldDB" id="A0A381Y444"/>
<name>A0A381Y444_9ZZZZ</name>
<evidence type="ECO:0000313" key="4">
    <source>
        <dbReference type="EMBL" id="SVA71798.1"/>
    </source>
</evidence>
<dbReference type="InterPro" id="IPR027039">
    <property type="entry name" value="Crtac1"/>
</dbReference>
<dbReference type="InterPro" id="IPR013517">
    <property type="entry name" value="FG-GAP"/>
</dbReference>
<dbReference type="EMBL" id="UINC01017349">
    <property type="protein sequence ID" value="SVA71798.1"/>
    <property type="molecule type" value="Genomic_DNA"/>
</dbReference>
<accession>A0A381Y444</accession>
<keyword evidence="2" id="KW-0812">Transmembrane</keyword>
<dbReference type="PANTHER" id="PTHR16026">
    <property type="entry name" value="CARTILAGE ACIDIC PROTEIN 1"/>
    <property type="match status" value="1"/>
</dbReference>
<sequence length="627" mass="66160">MQPVVTDSYSRLRRHLRYVVAVFAPFLLPVVAVGQTLKATAPTPTAPAHGTTLATRTPALTVQNAEGLYVNAWFVYRFEVYDAGRGTLVASGISEQLTGASSFQVATQLDYATTYWWRARAQLDGANGPWSPTFSFVTPDPAPPPPSATNPLSFTDISAASGIAPSALGGHGVMFGDATGNNRPDLYITMNLSDPQADLFFVNNGSSTFTEAGLARGVSDFDVGSHGAAFADLDNDGDFDLVNGATGEEGAANNIFRNDGQGFFTDVTPAAMAGRTEPTRGMVTFDMDRDGDLDIFGVSGWLGSDDPGGERNELYRNDGGLQFTAITSGPTYTATAGQGVTDTDYDGDGDIDLIASNRTGRLVILRNDGGAFTLVTAAEIGIDRDAASGTTMADIDSDGDQDMLLVDLDTNEERVGYLFRNNGGGSFSRLREFNSIEGFMGGFADLDNDQDLDLVFAGDDVSYLNDGAGTFTQGPAIPVTGIDDPRAIAFADTDQDGDLDFAIGAKLSSNWLVRNNVGGANWLKVNLISPQGQRGAYGSKVTIYEDGVIGSPTIGTRESRSNNGYLGQDDPTLHFGLGQVAAVTVTVTFLDGTISTITGVTANQTITVDGRTVGTSGFSHRPHNARR</sequence>
<protein>
    <recommendedName>
        <fullName evidence="3">ASPIC/UnbV domain-containing protein</fullName>
    </recommendedName>
</protein>
<dbReference type="InterPro" id="IPR036116">
    <property type="entry name" value="FN3_sf"/>
</dbReference>
<reference evidence="4" key="1">
    <citation type="submission" date="2018-05" db="EMBL/GenBank/DDBJ databases">
        <authorList>
            <person name="Lanie J.A."/>
            <person name="Ng W.-L."/>
            <person name="Kazmierczak K.M."/>
            <person name="Andrzejewski T.M."/>
            <person name="Davidsen T.M."/>
            <person name="Wayne K.J."/>
            <person name="Tettelin H."/>
            <person name="Glass J.I."/>
            <person name="Rusch D."/>
            <person name="Podicherti R."/>
            <person name="Tsui H.-C.T."/>
            <person name="Winkler M.E."/>
        </authorList>
    </citation>
    <scope>NUCLEOTIDE SEQUENCE</scope>
</reference>
<evidence type="ECO:0000256" key="2">
    <source>
        <dbReference type="SAM" id="Phobius"/>
    </source>
</evidence>
<dbReference type="Gene3D" id="2.60.40.10">
    <property type="entry name" value="Immunoglobulins"/>
    <property type="match status" value="1"/>
</dbReference>
<evidence type="ECO:0000259" key="3">
    <source>
        <dbReference type="Pfam" id="PF07593"/>
    </source>
</evidence>